<dbReference type="SUPFAM" id="SSF53623">
    <property type="entry name" value="MurD-like peptide ligases, catalytic domain"/>
    <property type="match status" value="1"/>
</dbReference>
<evidence type="ECO:0000256" key="1">
    <source>
        <dbReference type="ARBA" id="ARBA00004752"/>
    </source>
</evidence>
<sequence length="483" mass="54024">MKIRQLLQEIDLINRLNSRTLELDIQGIADNSRDVEAGFVFVAIAGFKSDGHQYIEQAIEKGTLVVVGEQEITGLSIPYLQVENSRKALGIMARNFYGHPSKEKVMIGITGTNGKTTTSYMLQHFLENNGMTCAVIGTIQNVINGQKTKSANTTPSSLALHKLLSLSRDEVIIMEVSSHGLAQHRLAGITFDYSLFTNLHPEHLDYHGSMAEYFQTKLLMFHQLKANGTAVVNADNVWGRKLTETLQREGKSVYAIGRSSDCDLRVVYFTPTTSTMLVEERNETYQMDSAMNGMHNMYNTLMAYGTSRLLGIPKEKLLDSVPHFKGVEGRFEVSKLTNGSTVVVDYAHTPDAVSYCLETVKLQGAKRIIHVFGFRGDRDPSKRSAMLSISAEWSDRYILTLDDLNTVSQIEMVDDLKRLNETYGNEKGSIIPDRTVAIQKAINESKTGDWVVITGKGHENYQQSYQLPTISDRETIEFVIESE</sequence>
<dbReference type="InterPro" id="IPR013221">
    <property type="entry name" value="Mur_ligase_cen"/>
</dbReference>
<keyword evidence="3 8" id="KW-0132">Cell division</keyword>
<dbReference type="Proteomes" id="UP000509222">
    <property type="component" value="Plasmid unnamed2"/>
</dbReference>
<feature type="domain" description="Mur ligase central" evidence="12">
    <location>
        <begin position="109"/>
        <end position="305"/>
    </location>
</feature>
<dbReference type="RefSeq" id="WP_176295314.1">
    <property type="nucleotide sequence ID" value="NZ_CP051179.1"/>
</dbReference>
<organism evidence="13 14">
    <name type="scientific">Planococcus glaciei</name>
    <dbReference type="NCBI Taxonomy" id="459472"/>
    <lineage>
        <taxon>Bacteria</taxon>
        <taxon>Bacillati</taxon>
        <taxon>Bacillota</taxon>
        <taxon>Bacilli</taxon>
        <taxon>Bacillales</taxon>
        <taxon>Caryophanaceae</taxon>
        <taxon>Planococcus</taxon>
    </lineage>
</organism>
<geneLocation type="plasmid" evidence="13 14">
    <name>unnamed2</name>
</geneLocation>
<evidence type="ECO:0000256" key="2">
    <source>
        <dbReference type="ARBA" id="ARBA00005898"/>
    </source>
</evidence>
<dbReference type="GO" id="GO:0005524">
    <property type="term" value="F:ATP binding"/>
    <property type="evidence" value="ECO:0007669"/>
    <property type="project" value="UniProtKB-UniRule"/>
</dbReference>
<dbReference type="PANTHER" id="PTHR23135:SF4">
    <property type="entry name" value="UDP-N-ACETYLMURAMOYL-L-ALANYL-D-GLUTAMATE--2,6-DIAMINOPIMELATE LIGASE MURE HOMOLOG, CHLOROPLASTIC"/>
    <property type="match status" value="1"/>
</dbReference>
<evidence type="ECO:0000313" key="13">
    <source>
        <dbReference type="EMBL" id="QKX52896.1"/>
    </source>
</evidence>
<keyword evidence="13" id="KW-0614">Plasmid</keyword>
<evidence type="ECO:0000256" key="7">
    <source>
        <dbReference type="ARBA" id="ARBA00023316"/>
    </source>
</evidence>
<evidence type="ECO:0000259" key="10">
    <source>
        <dbReference type="Pfam" id="PF01225"/>
    </source>
</evidence>
<keyword evidence="5 8" id="KW-0573">Peptidoglycan synthesis</keyword>
<dbReference type="GO" id="GO:0000287">
    <property type="term" value="F:magnesium ion binding"/>
    <property type="evidence" value="ECO:0007669"/>
    <property type="project" value="UniProtKB-UniRule"/>
</dbReference>
<comment type="function">
    <text evidence="8">Catalyzes the addition of an amino acid to the nucleotide precursor UDP-N-acetylmuramoyl-L-alanyl-D-glutamate (UMAG) in the biosynthesis of bacterial cell-wall peptidoglycan.</text>
</comment>
<comment type="pathway">
    <text evidence="1 8 9">Cell wall biogenesis; peptidoglycan biosynthesis.</text>
</comment>
<evidence type="ECO:0000256" key="6">
    <source>
        <dbReference type="ARBA" id="ARBA00023306"/>
    </source>
</evidence>
<evidence type="ECO:0000313" key="14">
    <source>
        <dbReference type="Proteomes" id="UP000509222"/>
    </source>
</evidence>
<evidence type="ECO:0000256" key="4">
    <source>
        <dbReference type="ARBA" id="ARBA00022960"/>
    </source>
</evidence>
<keyword evidence="8 13" id="KW-0436">Ligase</keyword>
<dbReference type="GO" id="GO:0005737">
    <property type="term" value="C:cytoplasm"/>
    <property type="evidence" value="ECO:0007669"/>
    <property type="project" value="UniProtKB-SubCell"/>
</dbReference>
<dbReference type="GO" id="GO:0071555">
    <property type="term" value="P:cell wall organization"/>
    <property type="evidence" value="ECO:0007669"/>
    <property type="project" value="UniProtKB-KW"/>
</dbReference>
<evidence type="ECO:0000256" key="3">
    <source>
        <dbReference type="ARBA" id="ARBA00022618"/>
    </source>
</evidence>
<feature type="binding site" evidence="8">
    <location>
        <begin position="153"/>
        <end position="154"/>
    </location>
    <ligand>
        <name>UDP-N-acetyl-alpha-D-muramoyl-L-alanyl-D-glutamate</name>
        <dbReference type="ChEBI" id="CHEBI:83900"/>
    </ligand>
</feature>
<evidence type="ECO:0000256" key="5">
    <source>
        <dbReference type="ARBA" id="ARBA00022984"/>
    </source>
</evidence>
<proteinExistence type="inferred from homology"/>
<dbReference type="Pfam" id="PF08245">
    <property type="entry name" value="Mur_ligase_M"/>
    <property type="match status" value="1"/>
</dbReference>
<feature type="modified residue" description="N6-carboxylysine" evidence="8">
    <location>
        <position position="217"/>
    </location>
</feature>
<comment type="similarity">
    <text evidence="2 8">Belongs to the MurCDEF family. MurE subfamily.</text>
</comment>
<dbReference type="Pfam" id="PF02875">
    <property type="entry name" value="Mur_ligase_C"/>
    <property type="match status" value="1"/>
</dbReference>
<dbReference type="NCBIfam" id="TIGR01085">
    <property type="entry name" value="murE"/>
    <property type="match status" value="1"/>
</dbReference>
<feature type="binding site" evidence="8">
    <location>
        <begin position="111"/>
        <end position="117"/>
    </location>
    <ligand>
        <name>ATP</name>
        <dbReference type="ChEBI" id="CHEBI:30616"/>
    </ligand>
</feature>
<dbReference type="InterPro" id="IPR005761">
    <property type="entry name" value="UDP-N-AcMur-Glu-dNH2Pim_ligase"/>
</dbReference>
<dbReference type="InterPro" id="IPR000713">
    <property type="entry name" value="Mur_ligase_N"/>
</dbReference>
<name>A0A7H8QG51_9BACL</name>
<accession>A0A7H8QG51</accession>
<dbReference type="Pfam" id="PF01225">
    <property type="entry name" value="Mur_ligase"/>
    <property type="match status" value="1"/>
</dbReference>
<dbReference type="AlphaFoldDB" id="A0A7H8QG51"/>
<keyword evidence="8" id="KW-0547">Nucleotide-binding</keyword>
<dbReference type="HAMAP" id="MF_00208">
    <property type="entry name" value="MurE"/>
    <property type="match status" value="1"/>
</dbReference>
<keyword evidence="14" id="KW-1185">Reference proteome</keyword>
<dbReference type="GO" id="GO:0009252">
    <property type="term" value="P:peptidoglycan biosynthetic process"/>
    <property type="evidence" value="ECO:0007669"/>
    <property type="project" value="UniProtKB-UniRule"/>
</dbReference>
<comment type="subcellular location">
    <subcellularLocation>
        <location evidence="8 9">Cytoplasm</location>
    </subcellularLocation>
</comment>
<evidence type="ECO:0000256" key="8">
    <source>
        <dbReference type="HAMAP-Rule" id="MF_00208"/>
    </source>
</evidence>
<gene>
    <name evidence="8" type="primary">murE</name>
    <name evidence="13" type="ORF">HF394_19915</name>
</gene>
<feature type="binding site" evidence="8">
    <location>
        <position position="32"/>
    </location>
    <ligand>
        <name>UDP-N-acetyl-alpha-D-muramoyl-L-alanyl-D-glutamate</name>
        <dbReference type="ChEBI" id="CHEBI:83900"/>
    </ligand>
</feature>
<keyword evidence="8" id="KW-0460">Magnesium</keyword>
<dbReference type="NCBIfam" id="NF001126">
    <property type="entry name" value="PRK00139.1-4"/>
    <property type="match status" value="1"/>
</dbReference>
<dbReference type="GO" id="GO:0051301">
    <property type="term" value="P:cell division"/>
    <property type="evidence" value="ECO:0007669"/>
    <property type="project" value="UniProtKB-KW"/>
</dbReference>
<comment type="cofactor">
    <cofactor evidence="8">
        <name>Mg(2+)</name>
        <dbReference type="ChEBI" id="CHEBI:18420"/>
    </cofactor>
</comment>
<comment type="caution">
    <text evidence="8">Lacks conserved residue(s) required for the propagation of feature annotation.</text>
</comment>
<feature type="domain" description="Mur ligase C-terminal" evidence="11">
    <location>
        <begin position="329"/>
        <end position="457"/>
    </location>
</feature>
<keyword evidence="8" id="KW-0067">ATP-binding</keyword>
<dbReference type="Gene3D" id="3.40.1390.10">
    <property type="entry name" value="MurE/MurF, N-terminal domain"/>
    <property type="match status" value="1"/>
</dbReference>
<feature type="binding site" evidence="8">
    <location>
        <position position="185"/>
    </location>
    <ligand>
        <name>UDP-N-acetyl-alpha-D-muramoyl-L-alanyl-D-glutamate</name>
        <dbReference type="ChEBI" id="CHEBI:83900"/>
    </ligand>
</feature>
<feature type="binding site" evidence="8">
    <location>
        <position position="152"/>
    </location>
    <ligand>
        <name>UDP-N-acetyl-alpha-D-muramoyl-L-alanyl-D-glutamate</name>
        <dbReference type="ChEBI" id="CHEBI:83900"/>
    </ligand>
</feature>
<keyword evidence="4 8" id="KW-0133">Cell shape</keyword>
<feature type="binding site" evidence="8">
    <location>
        <position position="183"/>
    </location>
    <ligand>
        <name>UDP-N-acetyl-alpha-D-muramoyl-L-alanyl-D-glutamate</name>
        <dbReference type="ChEBI" id="CHEBI:83900"/>
    </ligand>
</feature>
<comment type="PTM">
    <text evidence="8">Carboxylation is probably crucial for Mg(2+) binding and, consequently, for the gamma-phosphate positioning of ATP.</text>
</comment>
<dbReference type="InterPro" id="IPR004101">
    <property type="entry name" value="Mur_ligase_C"/>
</dbReference>
<feature type="domain" description="Mur ligase N-terminal catalytic" evidence="10">
    <location>
        <begin position="25"/>
        <end position="97"/>
    </location>
</feature>
<evidence type="ECO:0000256" key="9">
    <source>
        <dbReference type="RuleBase" id="RU004135"/>
    </source>
</evidence>
<evidence type="ECO:0000259" key="12">
    <source>
        <dbReference type="Pfam" id="PF08245"/>
    </source>
</evidence>
<reference evidence="14" key="2">
    <citation type="submission" date="2020-06" db="EMBL/GenBank/DDBJ databases">
        <title>Isolation of Planomicrobium glaciei.</title>
        <authorList>
            <person name="Malisova L."/>
            <person name="Safrankova R."/>
            <person name="Jakubu V."/>
            <person name="Spanelova P."/>
        </authorList>
    </citation>
    <scope>NUCLEOTIDE SEQUENCE [LARGE SCALE GENOMIC DNA]</scope>
    <source>
        <strain evidence="14">NRL-ATB46093</strain>
        <plasmid evidence="14">unnamed2</plasmid>
    </source>
</reference>
<dbReference type="InterPro" id="IPR035911">
    <property type="entry name" value="MurE/MurF_N"/>
</dbReference>
<dbReference type="Gene3D" id="3.40.1190.10">
    <property type="entry name" value="Mur-like, catalytic domain"/>
    <property type="match status" value="1"/>
</dbReference>
<dbReference type="UniPathway" id="UPA00219"/>
<keyword evidence="6 8" id="KW-0131">Cell cycle</keyword>
<dbReference type="EC" id="6.3.2.-" evidence="8"/>
<dbReference type="InterPro" id="IPR036615">
    <property type="entry name" value="Mur_ligase_C_dom_sf"/>
</dbReference>
<feature type="binding site" evidence="8">
    <location>
        <position position="177"/>
    </location>
    <ligand>
        <name>UDP-N-acetyl-alpha-D-muramoyl-L-alanyl-D-glutamate</name>
        <dbReference type="ChEBI" id="CHEBI:83900"/>
    </ligand>
</feature>
<dbReference type="SUPFAM" id="SSF63418">
    <property type="entry name" value="MurE/MurF N-terminal domain"/>
    <property type="match status" value="1"/>
</dbReference>
<evidence type="ECO:0000259" key="11">
    <source>
        <dbReference type="Pfam" id="PF02875"/>
    </source>
</evidence>
<dbReference type="GO" id="GO:0008360">
    <property type="term" value="P:regulation of cell shape"/>
    <property type="evidence" value="ECO:0007669"/>
    <property type="project" value="UniProtKB-KW"/>
</dbReference>
<protein>
    <recommendedName>
        <fullName evidence="8">UDP-N-acetylmuramyl-tripeptide synthetase</fullName>
        <ecNumber evidence="8">6.3.2.-</ecNumber>
    </recommendedName>
    <alternativeName>
        <fullName evidence="8">UDP-MurNAc-tripeptide synthetase</fullName>
    </alternativeName>
</protein>
<dbReference type="SUPFAM" id="SSF53244">
    <property type="entry name" value="MurD-like peptide ligases, peptide-binding domain"/>
    <property type="match status" value="1"/>
</dbReference>
<dbReference type="EMBL" id="CP051179">
    <property type="protein sequence ID" value="QKX52896.1"/>
    <property type="molecule type" value="Genomic_DNA"/>
</dbReference>
<keyword evidence="8" id="KW-0963">Cytoplasm</keyword>
<keyword evidence="7 8" id="KW-0961">Cell wall biogenesis/degradation</keyword>
<dbReference type="GO" id="GO:0016881">
    <property type="term" value="F:acid-amino acid ligase activity"/>
    <property type="evidence" value="ECO:0007669"/>
    <property type="project" value="UniProtKB-UniRule"/>
</dbReference>
<dbReference type="InterPro" id="IPR036565">
    <property type="entry name" value="Mur-like_cat_sf"/>
</dbReference>
<reference evidence="13 14" key="1">
    <citation type="submission" date="2020-04" db="EMBL/GenBank/DDBJ databases">
        <authorList>
            <person name="Pajer P."/>
            <person name="Broz P."/>
        </authorList>
    </citation>
    <scope>NUCLEOTIDE SEQUENCE [LARGE SCALE GENOMIC DNA]</scope>
    <source>
        <strain evidence="14">NRL-ATB46093</strain>
        <plasmid evidence="13 14">unnamed2</plasmid>
    </source>
</reference>
<dbReference type="Gene3D" id="3.90.190.20">
    <property type="entry name" value="Mur ligase, C-terminal domain"/>
    <property type="match status" value="1"/>
</dbReference>
<dbReference type="PANTHER" id="PTHR23135">
    <property type="entry name" value="MUR LIGASE FAMILY MEMBER"/>
    <property type="match status" value="1"/>
</dbReference>